<dbReference type="AlphaFoldDB" id="E9GJ46"/>
<evidence type="ECO:0000256" key="1">
    <source>
        <dbReference type="SAM" id="MobiDB-lite"/>
    </source>
</evidence>
<feature type="chain" id="PRO_5003240390" evidence="2">
    <location>
        <begin position="25"/>
        <end position="185"/>
    </location>
</feature>
<evidence type="ECO:0000313" key="3">
    <source>
        <dbReference type="EMBL" id="EFX80548.1"/>
    </source>
</evidence>
<evidence type="ECO:0000313" key="4">
    <source>
        <dbReference type="Proteomes" id="UP000000305"/>
    </source>
</evidence>
<keyword evidence="2" id="KW-0732">Signal</keyword>
<dbReference type="Proteomes" id="UP000000305">
    <property type="component" value="Unassembled WGS sequence"/>
</dbReference>
<dbReference type="InParanoid" id="E9GJ46"/>
<sequence length="185" mass="20701">MFTINCLAVVCLSFLLLLAVEIESAPHHHALHVGSANSTSRASSIPGHHHHMTKPDDPTEELVMEQEDANHPEAGLSGVAHPLTKRSTETVDVVEKPNTVTIDWKSIKATLSEMIRKLFEFVSTTLKKLKDRLLHAFVPFFPYSADNQHGHPAVATFTSVDWRSAATTLFNSLNQFQHLRMNEVW</sequence>
<evidence type="ECO:0000256" key="2">
    <source>
        <dbReference type="SAM" id="SignalP"/>
    </source>
</evidence>
<feature type="signal peptide" evidence="2">
    <location>
        <begin position="1"/>
        <end position="24"/>
    </location>
</feature>
<dbReference type="OrthoDB" id="6350537at2759"/>
<gene>
    <name evidence="3" type="ORF">DAPPUDRAFT_224682</name>
</gene>
<proteinExistence type="predicted"/>
<reference evidence="3 4" key="1">
    <citation type="journal article" date="2011" name="Science">
        <title>The ecoresponsive genome of Daphnia pulex.</title>
        <authorList>
            <person name="Colbourne J.K."/>
            <person name="Pfrender M.E."/>
            <person name="Gilbert D."/>
            <person name="Thomas W.K."/>
            <person name="Tucker A."/>
            <person name="Oakley T.H."/>
            <person name="Tokishita S."/>
            <person name="Aerts A."/>
            <person name="Arnold G.J."/>
            <person name="Basu M.K."/>
            <person name="Bauer D.J."/>
            <person name="Caceres C.E."/>
            <person name="Carmel L."/>
            <person name="Casola C."/>
            <person name="Choi J.H."/>
            <person name="Detter J.C."/>
            <person name="Dong Q."/>
            <person name="Dusheyko S."/>
            <person name="Eads B.D."/>
            <person name="Frohlich T."/>
            <person name="Geiler-Samerotte K.A."/>
            <person name="Gerlach D."/>
            <person name="Hatcher P."/>
            <person name="Jogdeo S."/>
            <person name="Krijgsveld J."/>
            <person name="Kriventseva E.V."/>
            <person name="Kultz D."/>
            <person name="Laforsch C."/>
            <person name="Lindquist E."/>
            <person name="Lopez J."/>
            <person name="Manak J.R."/>
            <person name="Muller J."/>
            <person name="Pangilinan J."/>
            <person name="Patwardhan R.P."/>
            <person name="Pitluck S."/>
            <person name="Pritham E.J."/>
            <person name="Rechtsteiner A."/>
            <person name="Rho M."/>
            <person name="Rogozin I.B."/>
            <person name="Sakarya O."/>
            <person name="Salamov A."/>
            <person name="Schaack S."/>
            <person name="Shapiro H."/>
            <person name="Shiga Y."/>
            <person name="Skalitzky C."/>
            <person name="Smith Z."/>
            <person name="Souvorov A."/>
            <person name="Sung W."/>
            <person name="Tang Z."/>
            <person name="Tsuchiya D."/>
            <person name="Tu H."/>
            <person name="Vos H."/>
            <person name="Wang M."/>
            <person name="Wolf Y.I."/>
            <person name="Yamagata H."/>
            <person name="Yamada T."/>
            <person name="Ye Y."/>
            <person name="Shaw J.R."/>
            <person name="Andrews J."/>
            <person name="Crease T.J."/>
            <person name="Tang H."/>
            <person name="Lucas S.M."/>
            <person name="Robertson H.M."/>
            <person name="Bork P."/>
            <person name="Koonin E.V."/>
            <person name="Zdobnov E.M."/>
            <person name="Grigoriev I.V."/>
            <person name="Lynch M."/>
            <person name="Boore J.L."/>
        </authorList>
    </citation>
    <scope>NUCLEOTIDE SEQUENCE [LARGE SCALE GENOMIC DNA]</scope>
</reference>
<organism evidence="3 4">
    <name type="scientific">Daphnia pulex</name>
    <name type="common">Water flea</name>
    <dbReference type="NCBI Taxonomy" id="6669"/>
    <lineage>
        <taxon>Eukaryota</taxon>
        <taxon>Metazoa</taxon>
        <taxon>Ecdysozoa</taxon>
        <taxon>Arthropoda</taxon>
        <taxon>Crustacea</taxon>
        <taxon>Branchiopoda</taxon>
        <taxon>Diplostraca</taxon>
        <taxon>Cladocera</taxon>
        <taxon>Anomopoda</taxon>
        <taxon>Daphniidae</taxon>
        <taxon>Daphnia</taxon>
    </lineage>
</organism>
<protein>
    <submittedName>
        <fullName evidence="3">Uncharacterized protein</fullName>
    </submittedName>
</protein>
<dbReference type="HOGENOM" id="CLU_1462751_0_0_1"/>
<feature type="region of interest" description="Disordered" evidence="1">
    <location>
        <begin position="33"/>
        <end position="58"/>
    </location>
</feature>
<dbReference type="EMBL" id="GL732547">
    <property type="protein sequence ID" value="EFX80548.1"/>
    <property type="molecule type" value="Genomic_DNA"/>
</dbReference>
<name>E9GJ46_DAPPU</name>
<accession>E9GJ46</accession>
<dbReference type="KEGG" id="dpx:DAPPUDRAFT_224682"/>
<keyword evidence="4" id="KW-1185">Reference proteome</keyword>